<organism evidence="2 3">
    <name type="scientific">Leisingera aquaemixtae</name>
    <dbReference type="NCBI Taxonomy" id="1396826"/>
    <lineage>
        <taxon>Bacteria</taxon>
        <taxon>Pseudomonadati</taxon>
        <taxon>Pseudomonadota</taxon>
        <taxon>Alphaproteobacteria</taxon>
        <taxon>Rhodobacterales</taxon>
        <taxon>Roseobacteraceae</taxon>
        <taxon>Leisingera</taxon>
    </lineage>
</organism>
<feature type="signal peptide" evidence="1">
    <location>
        <begin position="1"/>
        <end position="30"/>
    </location>
</feature>
<keyword evidence="3" id="KW-1185">Reference proteome</keyword>
<protein>
    <submittedName>
        <fullName evidence="2">Uncharacterized protein</fullName>
    </submittedName>
</protein>
<gene>
    <name evidence="2" type="ORF">K3718_12330</name>
</gene>
<keyword evidence="1" id="KW-0732">Signal</keyword>
<evidence type="ECO:0000313" key="3">
    <source>
        <dbReference type="Proteomes" id="UP001058514"/>
    </source>
</evidence>
<dbReference type="Proteomes" id="UP001058514">
    <property type="component" value="Chromosome"/>
</dbReference>
<evidence type="ECO:0000313" key="2">
    <source>
        <dbReference type="EMBL" id="UWQ40346.1"/>
    </source>
</evidence>
<dbReference type="EMBL" id="CP081051">
    <property type="protein sequence ID" value="UWQ40346.1"/>
    <property type="molecule type" value="Genomic_DNA"/>
</dbReference>
<sequence>MLKEAKGYFRMRNFMCALGLACLGAVPAAAEPFLANRGVRVLPVDEIIYEVVPGRSGGTWDYWCAAAQYARRELGANWTDRFYVVRGRDMSVTTGRRSSVQFTLYPKRAGITPKIGWLSLGFRPGESMSVQQGYGYCAQASAL</sequence>
<reference evidence="2" key="1">
    <citation type="submission" date="2021-08" db="EMBL/GenBank/DDBJ databases">
        <authorList>
            <person name="Nwanade C."/>
            <person name="Wang M."/>
            <person name="Masoudi A."/>
            <person name="Yu Z."/>
            <person name="Liu J."/>
        </authorList>
    </citation>
    <scope>NUCLEOTIDE SEQUENCE</scope>
    <source>
        <strain evidence="2">S166</strain>
    </source>
</reference>
<evidence type="ECO:0000256" key="1">
    <source>
        <dbReference type="SAM" id="SignalP"/>
    </source>
</evidence>
<proteinExistence type="predicted"/>
<feature type="chain" id="PRO_5045465223" evidence="1">
    <location>
        <begin position="31"/>
        <end position="143"/>
    </location>
</feature>
<name>A0ABY5WFW8_9RHOB</name>
<accession>A0ABY5WFW8</accession>